<evidence type="ECO:0000259" key="2">
    <source>
        <dbReference type="Pfam" id="PF14730"/>
    </source>
</evidence>
<organism evidence="3 4">
    <name type="scientific">Pedobacter planticolens</name>
    <dbReference type="NCBI Taxonomy" id="2679964"/>
    <lineage>
        <taxon>Bacteria</taxon>
        <taxon>Pseudomonadati</taxon>
        <taxon>Bacteroidota</taxon>
        <taxon>Sphingobacteriia</taxon>
        <taxon>Sphingobacteriales</taxon>
        <taxon>Sphingobacteriaceae</taxon>
        <taxon>Pedobacter</taxon>
    </lineage>
</organism>
<keyword evidence="4" id="KW-1185">Reference proteome</keyword>
<dbReference type="RefSeq" id="WP_182923864.1">
    <property type="nucleotide sequence ID" value="NZ_WNXD01000002.1"/>
</dbReference>
<comment type="caution">
    <text evidence="3">The sequence shown here is derived from an EMBL/GenBank/DDBJ whole genome shotgun (WGS) entry which is preliminary data.</text>
</comment>
<dbReference type="AlphaFoldDB" id="A0A923E4E9"/>
<dbReference type="EMBL" id="WNXD01000002">
    <property type="protein sequence ID" value="MBB2147247.1"/>
    <property type="molecule type" value="Genomic_DNA"/>
</dbReference>
<protein>
    <submittedName>
        <fullName evidence="3">DUF4468 domain-containing protein</fullName>
    </submittedName>
</protein>
<feature type="signal peptide" evidence="1">
    <location>
        <begin position="1"/>
        <end position="19"/>
    </location>
</feature>
<evidence type="ECO:0000313" key="3">
    <source>
        <dbReference type="EMBL" id="MBB2147247.1"/>
    </source>
</evidence>
<evidence type="ECO:0000313" key="4">
    <source>
        <dbReference type="Proteomes" id="UP000601055"/>
    </source>
</evidence>
<reference evidence="3" key="1">
    <citation type="submission" date="2019-11" db="EMBL/GenBank/DDBJ databases">
        <title>Description of Pedobacter sp. LMG 31464T.</title>
        <authorList>
            <person name="Carlier A."/>
            <person name="Qi S."/>
            <person name="Vandamme P."/>
        </authorList>
    </citation>
    <scope>NUCLEOTIDE SEQUENCE</scope>
    <source>
        <strain evidence="3">LMG 31464</strain>
    </source>
</reference>
<dbReference type="InterPro" id="IPR027823">
    <property type="entry name" value="DUF4468"/>
</dbReference>
<keyword evidence="1" id="KW-0732">Signal</keyword>
<dbReference type="Proteomes" id="UP000601055">
    <property type="component" value="Unassembled WGS sequence"/>
</dbReference>
<accession>A0A923E4E9</accession>
<sequence length="194" mass="22360">MKFISSFFLLITCFVYANAQSENLLPVDEHGKLIYYEVVELKGTTQDSLKIRAVNYLKKQNKDVQFKSAQGDTAFIANGKMIINKTLLVMSHPSGEILYRFQVEVKEAKYRFWLSDFSFIPYQRDRYGNFVASTTIGTPLEKDPGKLNAGQWKEYQVQTAKYAKDLAVKFKQFMASKNPIAEPMPEKKVISKNW</sequence>
<name>A0A923E4E9_9SPHI</name>
<evidence type="ECO:0000256" key="1">
    <source>
        <dbReference type="SAM" id="SignalP"/>
    </source>
</evidence>
<feature type="chain" id="PRO_5037920502" evidence="1">
    <location>
        <begin position="20"/>
        <end position="194"/>
    </location>
</feature>
<gene>
    <name evidence="3" type="ORF">GM921_17230</name>
</gene>
<dbReference type="Pfam" id="PF14730">
    <property type="entry name" value="DUF4468"/>
    <property type="match status" value="1"/>
</dbReference>
<dbReference type="Gene3D" id="3.30.530.80">
    <property type="match status" value="1"/>
</dbReference>
<feature type="domain" description="DUF4468" evidence="2">
    <location>
        <begin position="35"/>
        <end position="119"/>
    </location>
</feature>
<proteinExistence type="predicted"/>